<accession>A0AAW0C2C9</accession>
<dbReference type="PROSITE" id="PS50280">
    <property type="entry name" value="SET"/>
    <property type="match status" value="1"/>
</dbReference>
<dbReference type="InterPro" id="IPR046341">
    <property type="entry name" value="SET_dom_sf"/>
</dbReference>
<gene>
    <name evidence="2" type="ORF">R3P38DRAFT_3352420</name>
</gene>
<reference evidence="2 3" key="1">
    <citation type="journal article" date="2024" name="J Genomics">
        <title>Draft genome sequencing and assembly of Favolaschia claudopus CIRM-BRFM 2984 isolated from oak limbs.</title>
        <authorList>
            <person name="Navarro D."/>
            <person name="Drula E."/>
            <person name="Chaduli D."/>
            <person name="Cazenave R."/>
            <person name="Ahrendt S."/>
            <person name="Wang J."/>
            <person name="Lipzen A."/>
            <person name="Daum C."/>
            <person name="Barry K."/>
            <person name="Grigoriev I.V."/>
            <person name="Favel A."/>
            <person name="Rosso M.N."/>
            <person name="Martin F."/>
        </authorList>
    </citation>
    <scope>NUCLEOTIDE SEQUENCE [LARGE SCALE GENOMIC DNA]</scope>
    <source>
        <strain evidence="2 3">CIRM-BRFM 2984</strain>
    </source>
</reference>
<protein>
    <submittedName>
        <fullName evidence="2">SET domain-containing protein</fullName>
    </submittedName>
</protein>
<dbReference type="Proteomes" id="UP001362999">
    <property type="component" value="Unassembled WGS sequence"/>
</dbReference>
<evidence type="ECO:0000313" key="3">
    <source>
        <dbReference type="Proteomes" id="UP001362999"/>
    </source>
</evidence>
<dbReference type="CDD" id="cd20071">
    <property type="entry name" value="SET_SMYD"/>
    <property type="match status" value="1"/>
</dbReference>
<dbReference type="Gene3D" id="2.170.270.10">
    <property type="entry name" value="SET domain"/>
    <property type="match status" value="1"/>
</dbReference>
<feature type="domain" description="SET" evidence="1">
    <location>
        <begin position="121"/>
        <end position="272"/>
    </location>
</feature>
<dbReference type="SUPFAM" id="SSF82199">
    <property type="entry name" value="SET domain"/>
    <property type="match status" value="1"/>
</dbReference>
<dbReference type="InterPro" id="IPR001214">
    <property type="entry name" value="SET_dom"/>
</dbReference>
<dbReference type="EMBL" id="JAWWNJ010000023">
    <property type="protein sequence ID" value="KAK7033235.1"/>
    <property type="molecule type" value="Genomic_DNA"/>
</dbReference>
<dbReference type="Gene3D" id="1.25.40.10">
    <property type="entry name" value="Tetratricopeptide repeat domain"/>
    <property type="match status" value="1"/>
</dbReference>
<dbReference type="PANTHER" id="PTHR47332">
    <property type="entry name" value="SET DOMAIN-CONTAINING PROTEIN 5"/>
    <property type="match status" value="1"/>
</dbReference>
<comment type="caution">
    <text evidence="2">The sequence shown here is derived from an EMBL/GenBank/DDBJ whole genome shotgun (WGS) entry which is preliminary data.</text>
</comment>
<name>A0AAW0C2C9_9AGAR</name>
<evidence type="ECO:0000259" key="1">
    <source>
        <dbReference type="PROSITE" id="PS50280"/>
    </source>
</evidence>
<dbReference type="AlphaFoldDB" id="A0AAW0C2C9"/>
<proteinExistence type="predicted"/>
<dbReference type="Pfam" id="PF00856">
    <property type="entry name" value="SET"/>
    <property type="match status" value="1"/>
</dbReference>
<dbReference type="InterPro" id="IPR011990">
    <property type="entry name" value="TPR-like_helical_dom_sf"/>
</dbReference>
<evidence type="ECO:0000313" key="2">
    <source>
        <dbReference type="EMBL" id="KAK7033235.1"/>
    </source>
</evidence>
<dbReference type="PANTHER" id="PTHR47332:SF4">
    <property type="entry name" value="SET DOMAIN-CONTAINING PROTEIN 5"/>
    <property type="match status" value="1"/>
</dbReference>
<organism evidence="2 3">
    <name type="scientific">Favolaschia claudopus</name>
    <dbReference type="NCBI Taxonomy" id="2862362"/>
    <lineage>
        <taxon>Eukaryota</taxon>
        <taxon>Fungi</taxon>
        <taxon>Dikarya</taxon>
        <taxon>Basidiomycota</taxon>
        <taxon>Agaricomycotina</taxon>
        <taxon>Agaricomycetes</taxon>
        <taxon>Agaricomycetidae</taxon>
        <taxon>Agaricales</taxon>
        <taxon>Marasmiineae</taxon>
        <taxon>Mycenaceae</taxon>
        <taxon>Favolaschia</taxon>
    </lineage>
</organism>
<keyword evidence="3" id="KW-1185">Reference proteome</keyword>
<dbReference type="InterPro" id="IPR053185">
    <property type="entry name" value="SET_domain_protein"/>
</dbReference>
<dbReference type="SMART" id="SM00317">
    <property type="entry name" value="SET"/>
    <property type="match status" value="1"/>
</dbReference>
<sequence>MKRGFLNNKRNDTRVPENKAPIQRISVTDNAIPNSPALAGCSQQNADREQLQFRFSSVCRLYSRDPAIVVGDHRLPSGSESSFLYLPTENPTMVFVAPLDMVQAVAEWDTIKHPCAPLQNPPFIVRSSGSKGLGMFASRAITRGELIMRERPIYVAHPSLSILPDQKHSFFISALAGLSPASRNALMLLRNAQPETPDVGMVRGILLTNALAAKITHLPNAPLFPSVFPTICRANHDCTPNAHYVFCAETFCGQLFALHNMAQGEEITIGYTELAATKATRRESLETKYHFVCECSTCCLPPERAAESDRRREVIAGYLASMKKGEQFPTGASLAQVKNMMRWADEEGLVEVASILGISAWRLARSSDDLLEQVKMMVVVINYARVLEGKESVTFQTLAKRMDLSTEELGGVLDSSTPETLDYAYLAQRLAPTMAKSSR</sequence>